<dbReference type="AlphaFoldDB" id="A0A0F9LU54"/>
<protein>
    <submittedName>
        <fullName evidence="1">Uncharacterized protein</fullName>
    </submittedName>
</protein>
<sequence>TWPRDRFGYLSLIDEKTTGQFVTSAQEYEQGMKLYVNADIPDGSSLQVYLLDEHGLDVLPGYGAEEGGQVKESGLDVEVVWKNIPFLPAGQRFKIRCEITGQTRVYALYLRESEK</sequence>
<feature type="non-terminal residue" evidence="1">
    <location>
        <position position="1"/>
    </location>
</feature>
<gene>
    <name evidence="1" type="ORF">LCGC14_1467140</name>
</gene>
<reference evidence="1" key="1">
    <citation type="journal article" date="2015" name="Nature">
        <title>Complex archaea that bridge the gap between prokaryotes and eukaryotes.</title>
        <authorList>
            <person name="Spang A."/>
            <person name="Saw J.H."/>
            <person name="Jorgensen S.L."/>
            <person name="Zaremba-Niedzwiedzka K."/>
            <person name="Martijn J."/>
            <person name="Lind A.E."/>
            <person name="van Eijk R."/>
            <person name="Schleper C."/>
            <person name="Guy L."/>
            <person name="Ettema T.J."/>
        </authorList>
    </citation>
    <scope>NUCLEOTIDE SEQUENCE</scope>
</reference>
<comment type="caution">
    <text evidence="1">The sequence shown here is derived from an EMBL/GenBank/DDBJ whole genome shotgun (WGS) entry which is preliminary data.</text>
</comment>
<organism evidence="1">
    <name type="scientific">marine sediment metagenome</name>
    <dbReference type="NCBI Taxonomy" id="412755"/>
    <lineage>
        <taxon>unclassified sequences</taxon>
        <taxon>metagenomes</taxon>
        <taxon>ecological metagenomes</taxon>
    </lineage>
</organism>
<name>A0A0F9LU54_9ZZZZ</name>
<proteinExistence type="predicted"/>
<dbReference type="EMBL" id="LAZR01010279">
    <property type="protein sequence ID" value="KKM67840.1"/>
    <property type="molecule type" value="Genomic_DNA"/>
</dbReference>
<accession>A0A0F9LU54</accession>
<evidence type="ECO:0000313" key="1">
    <source>
        <dbReference type="EMBL" id="KKM67840.1"/>
    </source>
</evidence>